<keyword evidence="2" id="KW-0812">Transmembrane</keyword>
<dbReference type="Proteomes" id="UP000294545">
    <property type="component" value="Unassembled WGS sequence"/>
</dbReference>
<keyword evidence="1" id="KW-0813">Transport</keyword>
<comment type="caution">
    <text evidence="3">The sequence shown here is derived from an EMBL/GenBank/DDBJ whole genome shotgun (WGS) entry which is preliminary data.</text>
</comment>
<feature type="transmembrane region" description="Helical" evidence="2">
    <location>
        <begin position="168"/>
        <end position="190"/>
    </location>
</feature>
<keyword evidence="1 2" id="KW-0472">Membrane</keyword>
<feature type="transmembrane region" description="Helical" evidence="2">
    <location>
        <begin position="104"/>
        <end position="126"/>
    </location>
</feature>
<evidence type="ECO:0000256" key="2">
    <source>
        <dbReference type="SAM" id="Phobius"/>
    </source>
</evidence>
<dbReference type="PANTHER" id="PTHR40033">
    <property type="entry name" value="NA(+)-MALATE SYMPORTER"/>
    <property type="match status" value="1"/>
</dbReference>
<gene>
    <name evidence="3" type="ORF">EDC19_2549</name>
</gene>
<dbReference type="GO" id="GO:0008514">
    <property type="term" value="F:organic anion transmembrane transporter activity"/>
    <property type="evidence" value="ECO:0007669"/>
    <property type="project" value="InterPro"/>
</dbReference>
<feature type="transmembrane region" description="Helical" evidence="2">
    <location>
        <begin position="323"/>
        <end position="341"/>
    </location>
</feature>
<feature type="transmembrane region" description="Helical" evidence="2">
    <location>
        <begin position="47"/>
        <end position="66"/>
    </location>
</feature>
<sequence>MENIKEKTTNKITDIKISGIPLPIYILLTVVTVFAMVMNYLPSDMMGALLVMMIFGGLFNTIGNHLPIVKTFLGGGAIVCIFASATLVYFKIIPDNVVKNVSQFMGGTGFLNLYIAALITGSILGMDRVLLLKASLRFLPVALCAMSAAILMVGIVGSMVGYGFVDAIMYVAIPMMGGGMGAGVVPLSGMYAEALNTDSAAIISRMIPASTLGNVMAIVGAGLLAKFGEVKPNLTGNGRLMRNYQSDLNETKSSTISLEALGIGLITAMFFFLIGVIINNFVSSIHAYAWMIILVAMSKGLGLVPKKFEEAAHQWSQFVMKNWTSALLVGIGISMIDLAEVARAISPLYLLLVFVVVVSVAVGAGIGGYFVGFYPIESGITAGLCTTNMGGTGDIAVLSSAKRMELLPFAQIATRICGALILIVASVLIQILF</sequence>
<organism evidence="3 4">
    <name type="scientific">Natranaerovirga hydrolytica</name>
    <dbReference type="NCBI Taxonomy" id="680378"/>
    <lineage>
        <taxon>Bacteria</taxon>
        <taxon>Bacillati</taxon>
        <taxon>Bacillota</taxon>
        <taxon>Clostridia</taxon>
        <taxon>Lachnospirales</taxon>
        <taxon>Natranaerovirgaceae</taxon>
        <taxon>Natranaerovirga</taxon>
    </lineage>
</organism>
<dbReference type="GO" id="GO:0005886">
    <property type="term" value="C:plasma membrane"/>
    <property type="evidence" value="ECO:0007669"/>
    <property type="project" value="UniProtKB-UniRule"/>
</dbReference>
<comment type="similarity">
    <text evidence="1">Belongs to the 2-hydroxycarboxylate transporter (2-HCT) (TC 2.A.24) family.</text>
</comment>
<reference evidence="3 4" key="1">
    <citation type="submission" date="2019-03" db="EMBL/GenBank/DDBJ databases">
        <title>Genomic Encyclopedia of Type Strains, Phase IV (KMG-IV): sequencing the most valuable type-strain genomes for metagenomic binning, comparative biology and taxonomic classification.</title>
        <authorList>
            <person name="Goeker M."/>
        </authorList>
    </citation>
    <scope>NUCLEOTIDE SEQUENCE [LARGE SCALE GENOMIC DNA]</scope>
    <source>
        <strain evidence="3 4">DSM 24176</strain>
    </source>
</reference>
<protein>
    <submittedName>
        <fullName evidence="3">CCS family citrate carrier protein</fullName>
    </submittedName>
</protein>
<dbReference type="PANTHER" id="PTHR40033:SF1">
    <property type="entry name" value="CITRATE-SODIUM SYMPORTER"/>
    <property type="match status" value="1"/>
</dbReference>
<dbReference type="EMBL" id="SMGQ01000016">
    <property type="protein sequence ID" value="TCK89133.1"/>
    <property type="molecule type" value="Genomic_DNA"/>
</dbReference>
<feature type="transmembrane region" description="Helical" evidence="2">
    <location>
        <begin position="285"/>
        <end position="303"/>
    </location>
</feature>
<feature type="transmembrane region" description="Helical" evidence="2">
    <location>
        <begin position="256"/>
        <end position="278"/>
    </location>
</feature>
<evidence type="ECO:0000256" key="1">
    <source>
        <dbReference type="PIRNR" id="PIRNR005348"/>
    </source>
</evidence>
<accession>A0A4R1MGV1</accession>
<feature type="transmembrane region" description="Helical" evidence="2">
    <location>
        <begin position="412"/>
        <end position="432"/>
    </location>
</feature>
<evidence type="ECO:0000313" key="4">
    <source>
        <dbReference type="Proteomes" id="UP000294545"/>
    </source>
</evidence>
<feature type="transmembrane region" description="Helical" evidence="2">
    <location>
        <begin position="138"/>
        <end position="162"/>
    </location>
</feature>
<evidence type="ECO:0000313" key="3">
    <source>
        <dbReference type="EMBL" id="TCK89133.1"/>
    </source>
</evidence>
<feature type="transmembrane region" description="Helical" evidence="2">
    <location>
        <begin position="20"/>
        <end position="41"/>
    </location>
</feature>
<dbReference type="PIRSF" id="PIRSF005348">
    <property type="entry name" value="YxkH"/>
    <property type="match status" value="1"/>
</dbReference>
<feature type="transmembrane region" description="Helical" evidence="2">
    <location>
        <begin position="348"/>
        <end position="371"/>
    </location>
</feature>
<dbReference type="InterPro" id="IPR004679">
    <property type="entry name" value="2-OHcarboxylate_transport"/>
</dbReference>
<keyword evidence="4" id="KW-1185">Reference proteome</keyword>
<dbReference type="RefSeq" id="WP_132283212.1">
    <property type="nucleotide sequence ID" value="NZ_SMGQ01000016.1"/>
</dbReference>
<dbReference type="Pfam" id="PF03390">
    <property type="entry name" value="2HCT"/>
    <property type="match status" value="1"/>
</dbReference>
<name>A0A4R1MGV1_9FIRM</name>
<proteinExistence type="inferred from homology"/>
<dbReference type="AlphaFoldDB" id="A0A4R1MGV1"/>
<keyword evidence="1" id="KW-0769">Symport</keyword>
<dbReference type="GO" id="GO:0015293">
    <property type="term" value="F:symporter activity"/>
    <property type="evidence" value="ECO:0007669"/>
    <property type="project" value="UniProtKB-UniRule"/>
</dbReference>
<feature type="transmembrane region" description="Helical" evidence="2">
    <location>
        <begin position="73"/>
        <end position="92"/>
    </location>
</feature>
<feature type="transmembrane region" description="Helical" evidence="2">
    <location>
        <begin position="202"/>
        <end position="225"/>
    </location>
</feature>
<dbReference type="OrthoDB" id="8584824at2"/>
<keyword evidence="2" id="KW-1133">Transmembrane helix</keyword>